<dbReference type="SUPFAM" id="SSF51905">
    <property type="entry name" value="FAD/NAD(P)-binding domain"/>
    <property type="match status" value="1"/>
</dbReference>
<dbReference type="EMBL" id="CP009516">
    <property type="protein sequence ID" value="AKB80016.1"/>
    <property type="molecule type" value="Genomic_DNA"/>
</dbReference>
<evidence type="ECO:0000313" key="1">
    <source>
        <dbReference type="EMBL" id="AKB80016.1"/>
    </source>
</evidence>
<dbReference type="KEGG" id="mhor:MSHOH_3533"/>
<dbReference type="InterPro" id="IPR036188">
    <property type="entry name" value="FAD/NAD-bd_sf"/>
</dbReference>
<dbReference type="Proteomes" id="UP000033101">
    <property type="component" value="Chromosome"/>
</dbReference>
<dbReference type="PANTHER" id="PTHR42685:SF18">
    <property type="entry name" value="DIGERANYLGERANYLGLYCEROPHOSPHOLIPID REDUCTASE"/>
    <property type="match status" value="1"/>
</dbReference>
<dbReference type="GeneID" id="24832878"/>
<gene>
    <name evidence="1" type="ORF">MSHOH_3533</name>
</gene>
<dbReference type="RefSeq" id="WP_048142002.1">
    <property type="nucleotide sequence ID" value="NZ_CP009516.1"/>
</dbReference>
<organism evidence="1 2">
    <name type="scientific">Methanosarcina horonobensis HB-1 = JCM 15518</name>
    <dbReference type="NCBI Taxonomy" id="1434110"/>
    <lineage>
        <taxon>Archaea</taxon>
        <taxon>Methanobacteriati</taxon>
        <taxon>Methanobacteriota</taxon>
        <taxon>Stenosarchaea group</taxon>
        <taxon>Methanomicrobia</taxon>
        <taxon>Methanosarcinales</taxon>
        <taxon>Methanosarcinaceae</taxon>
        <taxon>Methanosarcina</taxon>
    </lineage>
</organism>
<dbReference type="STRING" id="1434110.MSHOH_3533"/>
<dbReference type="PATRIC" id="fig|1434110.4.peg.4527"/>
<keyword evidence="2" id="KW-1185">Reference proteome</keyword>
<dbReference type="PROSITE" id="PS51257">
    <property type="entry name" value="PROKAR_LIPOPROTEIN"/>
    <property type="match status" value="1"/>
</dbReference>
<dbReference type="OrthoDB" id="46008at2157"/>
<dbReference type="AlphaFoldDB" id="A0A0E3SFV4"/>
<reference evidence="1 2" key="1">
    <citation type="submission" date="2014-07" db="EMBL/GenBank/DDBJ databases">
        <title>Methanogenic archaea and the global carbon cycle.</title>
        <authorList>
            <person name="Henriksen J.R."/>
            <person name="Luke J."/>
            <person name="Reinhart S."/>
            <person name="Benedict M.N."/>
            <person name="Youngblut N.D."/>
            <person name="Metcalf M.E."/>
            <person name="Whitaker R.J."/>
            <person name="Metcalf W.W."/>
        </authorList>
    </citation>
    <scope>NUCLEOTIDE SEQUENCE [LARGE SCALE GENOMIC DNA]</scope>
    <source>
        <strain evidence="1 2">HB-1</strain>
    </source>
</reference>
<evidence type="ECO:0008006" key="3">
    <source>
        <dbReference type="Google" id="ProtNLM"/>
    </source>
</evidence>
<accession>A0A0E3SFV4</accession>
<proteinExistence type="predicted"/>
<dbReference type="InterPro" id="IPR050407">
    <property type="entry name" value="Geranylgeranyl_reductase"/>
</dbReference>
<name>A0A0E3SFV4_9EURY</name>
<sequence length="332" mass="37887">MDREINIIGGGISGLACAIILCQNDYKVNVYEKGSYIGKRFNEDWQGLENWSEKIDVLKQVESYGIDLSFEYEPLSELVIHYSGKLKTIRGKNACYLVRRGGTEGCLDKALFEQAEKLGVKIHLNYKQENNLPAQVNAKGPRNANILARGIKFNTNLDCGYHMAFGKDIARGFYSYLLVKNGHGTIATVFGRKSAPRSEEFLKNTINYFSDFLDEKELSAGKKFGGYGRFEIKKNYYDEKGTMFIGEAGGFQDYLWGFGMRYAFQSANLAARSIIENESYNDLIKEHLLKKLKHSKRNRLISEIMGSLMYPIIYYTFTSSKNPLQFLNMCYK</sequence>
<protein>
    <recommendedName>
        <fullName evidence="3">NAD(P)/FAD-dependent oxidoreductase</fullName>
    </recommendedName>
</protein>
<dbReference type="HOGENOM" id="CLU_766408_0_0_2"/>
<evidence type="ECO:0000313" key="2">
    <source>
        <dbReference type="Proteomes" id="UP000033101"/>
    </source>
</evidence>
<dbReference type="Gene3D" id="3.50.50.60">
    <property type="entry name" value="FAD/NAD(P)-binding domain"/>
    <property type="match status" value="2"/>
</dbReference>
<dbReference type="Pfam" id="PF13450">
    <property type="entry name" value="NAD_binding_8"/>
    <property type="match status" value="1"/>
</dbReference>
<dbReference type="PANTHER" id="PTHR42685">
    <property type="entry name" value="GERANYLGERANYL DIPHOSPHATE REDUCTASE"/>
    <property type="match status" value="1"/>
</dbReference>